<sequence length="80" mass="9010">MTSLPRTGPSLTEQVRWVEVDPWTWQAVSGVEVMGSVTLESRYVVRFGDGDLAGVHTSLESAKSQLDAWIRWEIEQARGY</sequence>
<name>A0A4R6DEX0_9MICO</name>
<comment type="caution">
    <text evidence="1">The sequence shown here is derived from an EMBL/GenBank/DDBJ whole genome shotgun (WGS) entry which is preliminary data.</text>
</comment>
<accession>A0A4R6DEX0</accession>
<dbReference type="Proteomes" id="UP000295764">
    <property type="component" value="Unassembled WGS sequence"/>
</dbReference>
<gene>
    <name evidence="1" type="ORF">EDF64_11071</name>
</gene>
<dbReference type="AlphaFoldDB" id="A0A4R6DEX0"/>
<protein>
    <submittedName>
        <fullName evidence="1">Uncharacterized protein</fullName>
    </submittedName>
</protein>
<reference evidence="1 2" key="1">
    <citation type="submission" date="2019-03" db="EMBL/GenBank/DDBJ databases">
        <title>Genomic analyses of the natural microbiome of Caenorhabditis elegans.</title>
        <authorList>
            <person name="Samuel B."/>
        </authorList>
    </citation>
    <scope>NUCLEOTIDE SEQUENCE [LARGE SCALE GENOMIC DNA]</scope>
    <source>
        <strain evidence="1 2">JUb65</strain>
    </source>
</reference>
<dbReference type="RefSeq" id="WP_133520548.1">
    <property type="nucleotide sequence ID" value="NZ_SNVW01000010.1"/>
</dbReference>
<organism evidence="1 2">
    <name type="scientific">Curtobacterium flaccumfaciens</name>
    <dbReference type="NCBI Taxonomy" id="2035"/>
    <lineage>
        <taxon>Bacteria</taxon>
        <taxon>Bacillati</taxon>
        <taxon>Actinomycetota</taxon>
        <taxon>Actinomycetes</taxon>
        <taxon>Micrococcales</taxon>
        <taxon>Microbacteriaceae</taxon>
        <taxon>Curtobacterium</taxon>
    </lineage>
</organism>
<evidence type="ECO:0000313" key="2">
    <source>
        <dbReference type="Proteomes" id="UP000295764"/>
    </source>
</evidence>
<proteinExistence type="predicted"/>
<dbReference type="OrthoDB" id="5022952at2"/>
<dbReference type="EMBL" id="SNVW01000010">
    <property type="protein sequence ID" value="TDN42814.1"/>
    <property type="molecule type" value="Genomic_DNA"/>
</dbReference>
<evidence type="ECO:0000313" key="1">
    <source>
        <dbReference type="EMBL" id="TDN42814.1"/>
    </source>
</evidence>